<dbReference type="AlphaFoldDB" id="A0A085NHY9"/>
<gene>
    <name evidence="1" type="ORF">M514_03034</name>
</gene>
<dbReference type="Proteomes" id="UP000030758">
    <property type="component" value="Unassembled WGS sequence"/>
</dbReference>
<name>A0A085NHY9_9BILA</name>
<evidence type="ECO:0000313" key="1">
    <source>
        <dbReference type="EMBL" id="KFD69085.1"/>
    </source>
</evidence>
<organism evidence="1">
    <name type="scientific">Trichuris suis</name>
    <name type="common">pig whipworm</name>
    <dbReference type="NCBI Taxonomy" id="68888"/>
    <lineage>
        <taxon>Eukaryota</taxon>
        <taxon>Metazoa</taxon>
        <taxon>Ecdysozoa</taxon>
        <taxon>Nematoda</taxon>
        <taxon>Enoplea</taxon>
        <taxon>Dorylaimia</taxon>
        <taxon>Trichinellida</taxon>
        <taxon>Trichuridae</taxon>
        <taxon>Trichuris</taxon>
    </lineage>
</organism>
<accession>A0A085NHY9</accession>
<protein>
    <submittedName>
        <fullName evidence="1">Uncharacterized protein</fullName>
    </submittedName>
</protein>
<sequence>MPPECTVFYLNADYRAKKHAQLNGAWGAVHFAIDHVAARISNAPNSRIVLNVILVDRLDELTSRTVEIANLPIRRICGAPIGQTNSHLDHPAKMPAVYCRSMAPTHEREKMQELVDCTLRPAVGRVGPFPTGREIVPLYKRIQAVV</sequence>
<dbReference type="EMBL" id="KL367498">
    <property type="protein sequence ID" value="KFD69085.1"/>
    <property type="molecule type" value="Genomic_DNA"/>
</dbReference>
<reference evidence="1" key="1">
    <citation type="journal article" date="2014" name="Nat. Genet.">
        <title>Genome and transcriptome of the porcine whipworm Trichuris suis.</title>
        <authorList>
            <person name="Jex A.R."/>
            <person name="Nejsum P."/>
            <person name="Schwarz E.M."/>
            <person name="Hu L."/>
            <person name="Young N.D."/>
            <person name="Hall R.S."/>
            <person name="Korhonen P.K."/>
            <person name="Liao S."/>
            <person name="Thamsborg S."/>
            <person name="Xia J."/>
            <person name="Xu P."/>
            <person name="Wang S."/>
            <person name="Scheerlinck J.P."/>
            <person name="Hofmann A."/>
            <person name="Sternberg P.W."/>
            <person name="Wang J."/>
            <person name="Gasser R.B."/>
        </authorList>
    </citation>
    <scope>NUCLEOTIDE SEQUENCE [LARGE SCALE GENOMIC DNA]</scope>
    <source>
        <strain evidence="1">DCEP-RM93F</strain>
    </source>
</reference>
<proteinExistence type="predicted"/>